<dbReference type="PANTHER" id="PTHR30469:SF12">
    <property type="entry name" value="MULTIDRUG RESISTANCE PROTEIN MDTA"/>
    <property type="match status" value="1"/>
</dbReference>
<dbReference type="Pfam" id="PF25917">
    <property type="entry name" value="BSH_RND"/>
    <property type="match status" value="1"/>
</dbReference>
<comment type="subcellular location">
    <subcellularLocation>
        <location evidence="1">Cell membrane</location>
    </subcellularLocation>
</comment>
<dbReference type="Gene3D" id="2.40.50.100">
    <property type="match status" value="1"/>
</dbReference>
<keyword evidence="5" id="KW-0472">Membrane</keyword>
<accession>A0A4V1L6C5</accession>
<dbReference type="Pfam" id="PF25876">
    <property type="entry name" value="HH_MFP_RND"/>
    <property type="match status" value="1"/>
</dbReference>
<dbReference type="Proteomes" id="UP000289437">
    <property type="component" value="Unassembled WGS sequence"/>
</dbReference>
<organism evidence="10 11">
    <name type="scientific">Granulicella sibirica</name>
    <dbReference type="NCBI Taxonomy" id="2479048"/>
    <lineage>
        <taxon>Bacteria</taxon>
        <taxon>Pseudomonadati</taxon>
        <taxon>Acidobacteriota</taxon>
        <taxon>Terriglobia</taxon>
        <taxon>Terriglobales</taxon>
        <taxon>Acidobacteriaceae</taxon>
        <taxon>Granulicella</taxon>
    </lineage>
</organism>
<evidence type="ECO:0000256" key="4">
    <source>
        <dbReference type="ARBA" id="ARBA00022519"/>
    </source>
</evidence>
<feature type="domain" description="Multidrug resistance protein MdtA-like beta-barrel" evidence="9">
    <location>
        <begin position="237"/>
        <end position="319"/>
    </location>
</feature>
<dbReference type="SUPFAM" id="SSF111369">
    <property type="entry name" value="HlyD-like secretion proteins"/>
    <property type="match status" value="1"/>
</dbReference>
<evidence type="ECO:0000259" key="9">
    <source>
        <dbReference type="Pfam" id="PF25944"/>
    </source>
</evidence>
<sequence>MPKPGTTFSSDEPKPSRLGGSIRKILILLVLLAAVGGAIWKIRENRAETAATPTGRAAMGGGPTPVLVTPVVQRTVPVYLTALGTVTAYNSVTIKSRVDGQLLSVNVREGQTVKKGQLLAQIDPRPYQAAVAQAEGQLTKDQATAVNAQAEAGRYTALYGAGVISKESQQLQVSNAGVATGAIQADQAAIEAAKVNVIYTRITSPIDGVVGLRTVDPGNIVHASDSNGLILVNQVQPIAIIFTLPEDQLPQVLKLTRGGATLAVEAYDRSETTHLASGTLLTVDNTIDTTTGTAKIKAVFPNADGSLFPNQFVNVRLIVQDRENAIVVPSAALQTAANGNFLYVVKPGNPPEGLDTTVAGTAPPKSGRSGKGGGKGAKSGDPNAAANGKQNGPSYYVEAVPVKVDLTQGSNVILAAGTVNPGDQIVIDGQEKLKNGGRVIPHQSDPTIAPPPSTGNGHTRVRKADTGDASGPQGTPASGQNGNGTPAPGRSPQ</sequence>
<dbReference type="InterPro" id="IPR058626">
    <property type="entry name" value="MdtA-like_b-barrel"/>
</dbReference>
<reference evidence="10 11" key="1">
    <citation type="submission" date="2018-11" db="EMBL/GenBank/DDBJ databases">
        <authorList>
            <person name="Mardanov A.V."/>
            <person name="Ravin N.V."/>
            <person name="Dedysh S.N."/>
        </authorList>
    </citation>
    <scope>NUCLEOTIDE SEQUENCE [LARGE SCALE GENOMIC DNA]</scope>
    <source>
        <strain evidence="10 11">AF10</strain>
    </source>
</reference>
<dbReference type="Gene3D" id="2.40.420.20">
    <property type="match status" value="1"/>
</dbReference>
<feature type="region of interest" description="Disordered" evidence="6">
    <location>
        <begin position="353"/>
        <end position="392"/>
    </location>
</feature>
<keyword evidence="4" id="KW-0997">Cell inner membrane</keyword>
<evidence type="ECO:0000313" key="10">
    <source>
        <dbReference type="EMBL" id="RXH58784.1"/>
    </source>
</evidence>
<dbReference type="Gene3D" id="2.40.30.170">
    <property type="match status" value="1"/>
</dbReference>
<dbReference type="PANTHER" id="PTHR30469">
    <property type="entry name" value="MULTIDRUG RESISTANCE PROTEIN MDTA"/>
    <property type="match status" value="1"/>
</dbReference>
<keyword evidence="11" id="KW-1185">Reference proteome</keyword>
<evidence type="ECO:0000259" key="8">
    <source>
        <dbReference type="Pfam" id="PF25917"/>
    </source>
</evidence>
<dbReference type="InterPro" id="IPR006143">
    <property type="entry name" value="RND_pump_MFP"/>
</dbReference>
<reference evidence="11" key="2">
    <citation type="submission" date="2019-02" db="EMBL/GenBank/DDBJ databases">
        <title>Granulicella sibirica sp. nov., a psychrotolerant acidobacterium isolated from an organic soil layer in forested tundra, West Siberia.</title>
        <authorList>
            <person name="Oshkin I.Y."/>
            <person name="Kulichevskaya I.S."/>
            <person name="Rijpstra W.I.C."/>
            <person name="Sinninghe Damste J.S."/>
            <person name="Rakitin A.L."/>
            <person name="Ravin N.V."/>
            <person name="Dedysh S.N."/>
        </authorList>
    </citation>
    <scope>NUCLEOTIDE SEQUENCE [LARGE SCALE GENOMIC DNA]</scope>
    <source>
        <strain evidence="11">AF10</strain>
    </source>
</reference>
<feature type="region of interest" description="Disordered" evidence="6">
    <location>
        <begin position="436"/>
        <end position="493"/>
    </location>
</feature>
<comment type="similarity">
    <text evidence="2">Belongs to the membrane fusion protein (MFP) (TC 8.A.1) family.</text>
</comment>
<dbReference type="InterPro" id="IPR058624">
    <property type="entry name" value="MdtA-like_HH"/>
</dbReference>
<dbReference type="EMBL" id="RDSM01000001">
    <property type="protein sequence ID" value="RXH58784.1"/>
    <property type="molecule type" value="Genomic_DNA"/>
</dbReference>
<gene>
    <name evidence="10" type="ORF">GRAN_2094</name>
</gene>
<protein>
    <submittedName>
        <fullName evidence="10">Putative Co/Zn/Cd efflux system membrane fusion protein</fullName>
    </submittedName>
</protein>
<proteinExistence type="inferred from homology"/>
<evidence type="ECO:0000256" key="3">
    <source>
        <dbReference type="ARBA" id="ARBA00022475"/>
    </source>
</evidence>
<feature type="domain" description="Multidrug resistance protein MdtA-like barrel-sandwich hybrid" evidence="8">
    <location>
        <begin position="90"/>
        <end position="232"/>
    </location>
</feature>
<evidence type="ECO:0000259" key="7">
    <source>
        <dbReference type="Pfam" id="PF25876"/>
    </source>
</evidence>
<evidence type="ECO:0000256" key="6">
    <source>
        <dbReference type="SAM" id="MobiDB-lite"/>
    </source>
</evidence>
<feature type="domain" description="Multidrug resistance protein MdtA-like alpha-helical hairpin" evidence="7">
    <location>
        <begin position="131"/>
        <end position="200"/>
    </location>
</feature>
<evidence type="ECO:0000256" key="2">
    <source>
        <dbReference type="ARBA" id="ARBA00009477"/>
    </source>
</evidence>
<dbReference type="Pfam" id="PF25944">
    <property type="entry name" value="Beta-barrel_RND"/>
    <property type="match status" value="1"/>
</dbReference>
<dbReference type="AlphaFoldDB" id="A0A4V1L6C5"/>
<dbReference type="Gene3D" id="1.10.287.470">
    <property type="entry name" value="Helix hairpin bin"/>
    <property type="match status" value="1"/>
</dbReference>
<dbReference type="GO" id="GO:0015562">
    <property type="term" value="F:efflux transmembrane transporter activity"/>
    <property type="evidence" value="ECO:0007669"/>
    <property type="project" value="TreeGrafter"/>
</dbReference>
<feature type="compositionally biased region" description="Polar residues" evidence="6">
    <location>
        <begin position="472"/>
        <end position="484"/>
    </location>
</feature>
<evidence type="ECO:0000313" key="11">
    <source>
        <dbReference type="Proteomes" id="UP000289437"/>
    </source>
</evidence>
<dbReference type="NCBIfam" id="TIGR01730">
    <property type="entry name" value="RND_mfp"/>
    <property type="match status" value="1"/>
</dbReference>
<keyword evidence="3" id="KW-1003">Cell membrane</keyword>
<evidence type="ECO:0000256" key="5">
    <source>
        <dbReference type="ARBA" id="ARBA00023136"/>
    </source>
</evidence>
<comment type="caution">
    <text evidence="10">The sequence shown here is derived from an EMBL/GenBank/DDBJ whole genome shotgun (WGS) entry which is preliminary data.</text>
</comment>
<dbReference type="GO" id="GO:1990281">
    <property type="term" value="C:efflux pump complex"/>
    <property type="evidence" value="ECO:0007669"/>
    <property type="project" value="TreeGrafter"/>
</dbReference>
<name>A0A4V1L6C5_9BACT</name>
<dbReference type="InterPro" id="IPR058625">
    <property type="entry name" value="MdtA-like_BSH"/>
</dbReference>
<evidence type="ECO:0000256" key="1">
    <source>
        <dbReference type="ARBA" id="ARBA00004236"/>
    </source>
</evidence>